<evidence type="ECO:0000313" key="3">
    <source>
        <dbReference type="Proteomes" id="UP000823388"/>
    </source>
</evidence>
<gene>
    <name evidence="2" type="ORF">PVAP13_7NG372021</name>
</gene>
<dbReference type="Proteomes" id="UP000823388">
    <property type="component" value="Chromosome 7N"/>
</dbReference>
<dbReference type="AlphaFoldDB" id="A0A8T0Q2Q8"/>
<reference evidence="2" key="1">
    <citation type="submission" date="2020-05" db="EMBL/GenBank/DDBJ databases">
        <title>WGS assembly of Panicum virgatum.</title>
        <authorList>
            <person name="Lovell J.T."/>
            <person name="Jenkins J."/>
            <person name="Shu S."/>
            <person name="Juenger T.E."/>
            <person name="Schmutz J."/>
        </authorList>
    </citation>
    <scope>NUCLEOTIDE SEQUENCE</scope>
    <source>
        <strain evidence="2">AP13</strain>
    </source>
</reference>
<comment type="caution">
    <text evidence="2">The sequence shown here is derived from an EMBL/GenBank/DDBJ whole genome shotgun (WGS) entry which is preliminary data.</text>
</comment>
<proteinExistence type="predicted"/>
<keyword evidence="3" id="KW-1185">Reference proteome</keyword>
<accession>A0A8T0Q2Q8</accession>
<evidence type="ECO:0000256" key="1">
    <source>
        <dbReference type="SAM" id="MobiDB-lite"/>
    </source>
</evidence>
<name>A0A8T0Q2Q8_PANVG</name>
<organism evidence="2 3">
    <name type="scientific">Panicum virgatum</name>
    <name type="common">Blackwell switchgrass</name>
    <dbReference type="NCBI Taxonomy" id="38727"/>
    <lineage>
        <taxon>Eukaryota</taxon>
        <taxon>Viridiplantae</taxon>
        <taxon>Streptophyta</taxon>
        <taxon>Embryophyta</taxon>
        <taxon>Tracheophyta</taxon>
        <taxon>Spermatophyta</taxon>
        <taxon>Magnoliopsida</taxon>
        <taxon>Liliopsida</taxon>
        <taxon>Poales</taxon>
        <taxon>Poaceae</taxon>
        <taxon>PACMAD clade</taxon>
        <taxon>Panicoideae</taxon>
        <taxon>Panicodae</taxon>
        <taxon>Paniceae</taxon>
        <taxon>Panicinae</taxon>
        <taxon>Panicum</taxon>
        <taxon>Panicum sect. Hiantes</taxon>
    </lineage>
</organism>
<dbReference type="EMBL" id="CM029050">
    <property type="protein sequence ID" value="KAG2569187.1"/>
    <property type="molecule type" value="Genomic_DNA"/>
</dbReference>
<feature type="region of interest" description="Disordered" evidence="1">
    <location>
        <begin position="37"/>
        <end position="69"/>
    </location>
</feature>
<feature type="region of interest" description="Disordered" evidence="1">
    <location>
        <begin position="1"/>
        <end position="21"/>
    </location>
</feature>
<sequence length="121" mass="12758">MDGGSFSADRVRAKQTPGPTDQFRRWARLSELRASATATATQHFTKPLPVLPPPSPPTLRSGLGSIDPIARRSRGPGVLGFGSGEAAARASRVGCASGLRSSLSRRRAPDPRPATLQSSRL</sequence>
<protein>
    <submittedName>
        <fullName evidence="2">Uncharacterized protein</fullName>
    </submittedName>
</protein>
<feature type="region of interest" description="Disordered" evidence="1">
    <location>
        <begin position="98"/>
        <end position="121"/>
    </location>
</feature>
<evidence type="ECO:0000313" key="2">
    <source>
        <dbReference type="EMBL" id="KAG2569187.1"/>
    </source>
</evidence>